<dbReference type="SUPFAM" id="SSF52047">
    <property type="entry name" value="RNI-like"/>
    <property type="match status" value="1"/>
</dbReference>
<dbReference type="EMBL" id="JABBWM010000008">
    <property type="protein sequence ID" value="KAG2115208.1"/>
    <property type="molecule type" value="Genomic_DNA"/>
</dbReference>
<reference evidence="1" key="1">
    <citation type="journal article" date="2020" name="New Phytol.">
        <title>Comparative genomics reveals dynamic genome evolution in host specialist ectomycorrhizal fungi.</title>
        <authorList>
            <person name="Lofgren L.A."/>
            <person name="Nguyen N.H."/>
            <person name="Vilgalys R."/>
            <person name="Ruytinx J."/>
            <person name="Liao H.L."/>
            <person name="Branco S."/>
            <person name="Kuo A."/>
            <person name="LaButti K."/>
            <person name="Lipzen A."/>
            <person name="Andreopoulos W."/>
            <person name="Pangilinan J."/>
            <person name="Riley R."/>
            <person name="Hundley H."/>
            <person name="Na H."/>
            <person name="Barry K."/>
            <person name="Grigoriev I.V."/>
            <person name="Stajich J.E."/>
            <person name="Kennedy P.G."/>
        </authorList>
    </citation>
    <scope>NUCLEOTIDE SEQUENCE</scope>
    <source>
        <strain evidence="1">FC423</strain>
    </source>
</reference>
<dbReference type="GeneID" id="64691942"/>
<gene>
    <name evidence="1" type="ORF">F5147DRAFT_412861</name>
</gene>
<dbReference type="AlphaFoldDB" id="A0A9P7FFS1"/>
<dbReference type="Gene3D" id="3.80.10.10">
    <property type="entry name" value="Ribonuclease Inhibitor"/>
    <property type="match status" value="2"/>
</dbReference>
<organism evidence="1 2">
    <name type="scientific">Suillus discolor</name>
    <dbReference type="NCBI Taxonomy" id="1912936"/>
    <lineage>
        <taxon>Eukaryota</taxon>
        <taxon>Fungi</taxon>
        <taxon>Dikarya</taxon>
        <taxon>Basidiomycota</taxon>
        <taxon>Agaricomycotina</taxon>
        <taxon>Agaricomycetes</taxon>
        <taxon>Agaricomycetidae</taxon>
        <taxon>Boletales</taxon>
        <taxon>Suillineae</taxon>
        <taxon>Suillaceae</taxon>
        <taxon>Suillus</taxon>
    </lineage>
</organism>
<sequence length="508" mass="57596">MHHWIPEIVRVIFEYIYDPIRNEEDIDGRVTVAGLARTCRAFNDPALDVLWAQLHSLDALVLCSGGTRDRWNQSTWDQPLYDADWRVLARHTRRVCTLTISPHSETWHISTMGLLNCFPLPGPLLPNLTKLNWLSNNEEYFPFLHRFCGPNLKTLRLSPDEWGVSKCVAVASLASSCPLLEGFLCPDADHFSMHAISEAVLGWNKLRLLQVGPVDEQALAHVASLQTLQELHFSAASDPRSSLLELCNPHALMVISIPTPSIFQIFMQNVHLSIQRLEIHCSLYDYSFPEHFFSHLQACLAHPEELTWLSLIVDKISPEDDSDELIVLNSHILHPLLTFKGLNHLDLGHSCTAHIDDTFLREIALSCPHLQRLRLGDQHHWFIAPLVTFDGIISLLRHCRQLFCLGIFFNATFKSNTTYVASVDAISPKITEFHVGASPIGDPVKVTAVLSFLFPSVTRINYSISNIFLMDPQGMRVDWATVNMWFETFVSARKESRQQGWLEGKAEV</sequence>
<dbReference type="InterPro" id="IPR032675">
    <property type="entry name" value="LRR_dom_sf"/>
</dbReference>
<dbReference type="RefSeq" id="XP_041296925.1">
    <property type="nucleotide sequence ID" value="XM_041429683.1"/>
</dbReference>
<evidence type="ECO:0000313" key="1">
    <source>
        <dbReference type="EMBL" id="KAG2115208.1"/>
    </source>
</evidence>
<evidence type="ECO:0000313" key="2">
    <source>
        <dbReference type="Proteomes" id="UP000823399"/>
    </source>
</evidence>
<dbReference type="OrthoDB" id="3067012at2759"/>
<comment type="caution">
    <text evidence="1">The sequence shown here is derived from an EMBL/GenBank/DDBJ whole genome shotgun (WGS) entry which is preliminary data.</text>
</comment>
<protein>
    <recommendedName>
        <fullName evidence="3">F-box domain-containing protein</fullName>
    </recommendedName>
</protein>
<proteinExistence type="predicted"/>
<accession>A0A9P7FFS1</accession>
<dbReference type="Proteomes" id="UP000823399">
    <property type="component" value="Unassembled WGS sequence"/>
</dbReference>
<name>A0A9P7FFS1_9AGAM</name>
<keyword evidence="2" id="KW-1185">Reference proteome</keyword>
<evidence type="ECO:0008006" key="3">
    <source>
        <dbReference type="Google" id="ProtNLM"/>
    </source>
</evidence>